<protein>
    <recommendedName>
        <fullName evidence="2">DUF4110 domain-containing protein</fullName>
    </recommendedName>
</protein>
<feature type="compositionally biased region" description="Acidic residues" evidence="1">
    <location>
        <begin position="490"/>
        <end position="506"/>
    </location>
</feature>
<accession>A0AAD9UI17</accession>
<evidence type="ECO:0000313" key="3">
    <source>
        <dbReference type="EMBL" id="KAK2190328.1"/>
    </source>
</evidence>
<sequence>MIAAFQEQDRLRNQVIEEKCPPPSRRCNLSLTPHPDKDELVMFGGEFFNGNKTFVYNDLLFYKILTNECVQLTAPNAPPPRCSHQAVALRQGGGQLWVFGGEFASPTQSQFYHYKDLWVFHFKTKHWDRIKAPGGPSARSGHRMVNYKKLLIVFGGFHDNIRDYKYFNDVHAFNMETYTWSKLEPTGTPPSPRSGCLMAVCQDRGTIVVYGGYSKERVKKDIDVGKTHTDMYMLAPDGKNEKQDAAPSKWKWTQVKQSGLRPSARCGCTLAVTSGTNAIVFGGVFDEEEDDENLSGHFYNDLYELEMDKGKWHEVELLGKKEVGEKKRRRRRKEKQADSEAGECDGEEEEDEEDEDESSDEMEEDIEKLQVTDSPSVTMETADESAATTAVPSGVVTVHTDSVFTVTIGPQGDSSVGDVEGGGTRSSAAPFVPHARMNSMLAVKHGVLYMYGGLYEEGEKQLTLSDIYSLDLRKLDEWHTLVSDNTAPQEWEESESSSDEEEEGEVEGAVGGGEKIDDSDDDDDDDDDEDDDDEAMDAEDEPPPAVTSGESAKDYFSRNRDFWMQEADAVATKEGLTVTGKQLKKAALKMAEEFFEKQRQ</sequence>
<evidence type="ECO:0000313" key="4">
    <source>
        <dbReference type="Proteomes" id="UP001209878"/>
    </source>
</evidence>
<feature type="region of interest" description="Disordered" evidence="1">
    <location>
        <begin position="484"/>
        <end position="554"/>
    </location>
</feature>
<dbReference type="EMBL" id="JAODUO010000083">
    <property type="protein sequence ID" value="KAK2190328.1"/>
    <property type="molecule type" value="Genomic_DNA"/>
</dbReference>
<dbReference type="InterPro" id="IPR025183">
    <property type="entry name" value="DUF4110"/>
</dbReference>
<dbReference type="Proteomes" id="UP001209878">
    <property type="component" value="Unassembled WGS sequence"/>
</dbReference>
<dbReference type="Pfam" id="PF13422">
    <property type="entry name" value="DUF4110"/>
    <property type="match status" value="1"/>
</dbReference>
<comment type="caution">
    <text evidence="3">The sequence shown here is derived from an EMBL/GenBank/DDBJ whole genome shotgun (WGS) entry which is preliminary data.</text>
</comment>
<feature type="compositionally biased region" description="Acidic residues" evidence="1">
    <location>
        <begin position="340"/>
        <end position="366"/>
    </location>
</feature>
<keyword evidence="4" id="KW-1185">Reference proteome</keyword>
<dbReference type="Pfam" id="PF24681">
    <property type="entry name" value="Kelch_KLHDC2_KLHL20_DRC7"/>
    <property type="match status" value="1"/>
</dbReference>
<dbReference type="AlphaFoldDB" id="A0AAD9UI17"/>
<feature type="domain" description="DUF4110" evidence="2">
    <location>
        <begin position="545"/>
        <end position="599"/>
    </location>
</feature>
<dbReference type="PANTHER" id="PTHR46063">
    <property type="entry name" value="KELCH DOMAIN-CONTAINING PROTEIN"/>
    <property type="match status" value="1"/>
</dbReference>
<proteinExistence type="predicted"/>
<organism evidence="3 4">
    <name type="scientific">Ridgeia piscesae</name>
    <name type="common">Tubeworm</name>
    <dbReference type="NCBI Taxonomy" id="27915"/>
    <lineage>
        <taxon>Eukaryota</taxon>
        <taxon>Metazoa</taxon>
        <taxon>Spiralia</taxon>
        <taxon>Lophotrochozoa</taxon>
        <taxon>Annelida</taxon>
        <taxon>Polychaeta</taxon>
        <taxon>Sedentaria</taxon>
        <taxon>Canalipalpata</taxon>
        <taxon>Sabellida</taxon>
        <taxon>Siboglinidae</taxon>
        <taxon>Ridgeia</taxon>
    </lineage>
</organism>
<evidence type="ECO:0000256" key="1">
    <source>
        <dbReference type="SAM" id="MobiDB-lite"/>
    </source>
</evidence>
<feature type="region of interest" description="Disordered" evidence="1">
    <location>
        <begin position="324"/>
        <end position="390"/>
    </location>
</feature>
<name>A0AAD9UI17_RIDPI</name>
<gene>
    <name evidence="3" type="ORF">NP493_84g03033</name>
</gene>
<dbReference type="PANTHER" id="PTHR46063:SF1">
    <property type="entry name" value="KELCH DOMAIN-CONTAINING PROTEIN 4"/>
    <property type="match status" value="1"/>
</dbReference>
<evidence type="ECO:0000259" key="2">
    <source>
        <dbReference type="Pfam" id="PF13422"/>
    </source>
</evidence>
<dbReference type="SUPFAM" id="SSF117281">
    <property type="entry name" value="Kelch motif"/>
    <property type="match status" value="1"/>
</dbReference>
<feature type="compositionally biased region" description="Acidic residues" evidence="1">
    <location>
        <begin position="517"/>
        <end position="542"/>
    </location>
</feature>
<dbReference type="Gene3D" id="2.120.10.80">
    <property type="entry name" value="Kelch-type beta propeller"/>
    <property type="match status" value="1"/>
</dbReference>
<reference evidence="3" key="1">
    <citation type="journal article" date="2023" name="Mol. Biol. Evol.">
        <title>Third-Generation Sequencing Reveals the Adaptive Role of the Epigenome in Three Deep-Sea Polychaetes.</title>
        <authorList>
            <person name="Perez M."/>
            <person name="Aroh O."/>
            <person name="Sun Y."/>
            <person name="Lan Y."/>
            <person name="Juniper S.K."/>
            <person name="Young C.R."/>
            <person name="Angers B."/>
            <person name="Qian P.Y."/>
        </authorList>
    </citation>
    <scope>NUCLEOTIDE SEQUENCE</scope>
    <source>
        <strain evidence="3">R07B-5</strain>
    </source>
</reference>
<dbReference type="InterPro" id="IPR015915">
    <property type="entry name" value="Kelch-typ_b-propeller"/>
</dbReference>
<dbReference type="InterPro" id="IPR052588">
    <property type="entry name" value="Kelch_domain_protein"/>
</dbReference>